<keyword evidence="2" id="KW-0694">RNA-binding</keyword>
<dbReference type="GO" id="GO:0005730">
    <property type="term" value="C:nucleolus"/>
    <property type="evidence" value="ECO:0007669"/>
    <property type="project" value="TreeGrafter"/>
</dbReference>
<dbReference type="InterPro" id="IPR040059">
    <property type="entry name" value="PUM3"/>
</dbReference>
<evidence type="ECO:0000259" key="5">
    <source>
        <dbReference type="PROSITE" id="PS50303"/>
    </source>
</evidence>
<evidence type="ECO:0000256" key="2">
    <source>
        <dbReference type="ARBA" id="ARBA00022884"/>
    </source>
</evidence>
<dbReference type="PANTHER" id="PTHR13389">
    <property type="entry name" value="PUMILIO HOMOLOG 3"/>
    <property type="match status" value="1"/>
</dbReference>
<feature type="compositionally biased region" description="Basic and acidic residues" evidence="4">
    <location>
        <begin position="25"/>
        <end position="42"/>
    </location>
</feature>
<dbReference type="Proteomes" id="UP000275772">
    <property type="component" value="Unassembled WGS sequence"/>
</dbReference>
<gene>
    <name evidence="6" type="ORF">BLGHR1_10144</name>
</gene>
<feature type="region of interest" description="Disordered" evidence="4">
    <location>
        <begin position="1"/>
        <end position="132"/>
    </location>
</feature>
<dbReference type="SUPFAM" id="SSF48371">
    <property type="entry name" value="ARM repeat"/>
    <property type="match status" value="1"/>
</dbReference>
<feature type="compositionally biased region" description="Basic residues" evidence="4">
    <location>
        <begin position="43"/>
        <end position="52"/>
    </location>
</feature>
<dbReference type="VEuPathDB" id="FungiDB:BLGHR1_10144"/>
<proteinExistence type="predicted"/>
<dbReference type="InterPro" id="IPR011989">
    <property type="entry name" value="ARM-like"/>
</dbReference>
<feature type="region of interest" description="Disordered" evidence="4">
    <location>
        <begin position="672"/>
        <end position="715"/>
    </location>
</feature>
<dbReference type="PROSITE" id="PS50303">
    <property type="entry name" value="PUM_HD"/>
    <property type="match status" value="1"/>
</dbReference>
<dbReference type="GO" id="GO:0003729">
    <property type="term" value="F:mRNA binding"/>
    <property type="evidence" value="ECO:0007669"/>
    <property type="project" value="TreeGrafter"/>
</dbReference>
<feature type="compositionally biased region" description="Basic and acidic residues" evidence="4">
    <location>
        <begin position="91"/>
        <end position="105"/>
    </location>
</feature>
<feature type="compositionally biased region" description="Basic and acidic residues" evidence="4">
    <location>
        <begin position="115"/>
        <end position="132"/>
    </location>
</feature>
<organism evidence="6 7">
    <name type="scientific">Blumeria hordei</name>
    <name type="common">Barley powdery mildew</name>
    <name type="synonym">Blumeria graminis f. sp. hordei</name>
    <dbReference type="NCBI Taxonomy" id="2867405"/>
    <lineage>
        <taxon>Eukaryota</taxon>
        <taxon>Fungi</taxon>
        <taxon>Dikarya</taxon>
        <taxon>Ascomycota</taxon>
        <taxon>Pezizomycotina</taxon>
        <taxon>Leotiomycetes</taxon>
        <taxon>Erysiphales</taxon>
        <taxon>Erysiphaceae</taxon>
        <taxon>Blumeria</taxon>
    </lineage>
</organism>
<accession>A0A383UI60</accession>
<comment type="function">
    <text evidence="3">RNA-binding nucleolar protein required for pre-rRNA processing. Involved in production of 18S rRNA and assembly of small ribosomal subunit.</text>
</comment>
<dbReference type="PANTHER" id="PTHR13389:SF0">
    <property type="entry name" value="PUMILIO HOMOLOG 3"/>
    <property type="match status" value="1"/>
</dbReference>
<evidence type="ECO:0000313" key="7">
    <source>
        <dbReference type="Proteomes" id="UP000275772"/>
    </source>
</evidence>
<evidence type="ECO:0000256" key="3">
    <source>
        <dbReference type="ARBA" id="ARBA00024893"/>
    </source>
</evidence>
<dbReference type="AlphaFoldDB" id="A0A383UI60"/>
<dbReference type="InterPro" id="IPR012959">
    <property type="entry name" value="CPL_dom"/>
</dbReference>
<keyword evidence="1" id="KW-0677">Repeat</keyword>
<protein>
    <recommendedName>
        <fullName evidence="5">PUM-HD domain-containing protein</fullName>
    </recommendedName>
</protein>
<dbReference type="InterPro" id="IPR033133">
    <property type="entry name" value="PUM-HD"/>
</dbReference>
<evidence type="ECO:0000256" key="4">
    <source>
        <dbReference type="SAM" id="MobiDB-lite"/>
    </source>
</evidence>
<dbReference type="SMART" id="SM00025">
    <property type="entry name" value="Pumilio"/>
    <property type="match status" value="5"/>
</dbReference>
<name>A0A383UI60_BLUHO</name>
<dbReference type="EMBL" id="UNSH01000001">
    <property type="protein sequence ID" value="SZE99393.1"/>
    <property type="molecule type" value="Genomic_DNA"/>
</dbReference>
<feature type="compositionally biased region" description="Basic and acidic residues" evidence="4">
    <location>
        <begin position="53"/>
        <end position="67"/>
    </location>
</feature>
<reference evidence="6 7" key="1">
    <citation type="submission" date="2017-11" db="EMBL/GenBank/DDBJ databases">
        <authorList>
            <person name="Kracher B."/>
        </authorList>
    </citation>
    <scope>NUCLEOTIDE SEQUENCE [LARGE SCALE GENOMIC DNA]</scope>
    <source>
        <strain evidence="6 7">RACE1</strain>
    </source>
</reference>
<dbReference type="Pfam" id="PF08144">
    <property type="entry name" value="CPL"/>
    <property type="match status" value="1"/>
</dbReference>
<dbReference type="GO" id="GO:0006417">
    <property type="term" value="P:regulation of translation"/>
    <property type="evidence" value="ECO:0007669"/>
    <property type="project" value="TreeGrafter"/>
</dbReference>
<sequence>MPSATATIVEKSSSKRKTAPIKNNSSKENKKAKTTSELETKSKSKTKSTPPKKIKDNVKENSHEPTLRRANHNNEASKALSEDDENFDEESLPKAEDGLHPDRVKAVAQNNQSSREAHAKQKQLALERKAAKPLADDLARTKKIWERLRRKSHVPLDERKQLVTELFAIITGKVKDFVLKHDSVRVVQTAIKYANQEQKRTIAKELAGTYRQLAESRYAKFLIGKLLVQGDDTIRDVIVPEFFGHVRHLIKHSEASWILDDIYRGIATKQQKASLLREWYGAEFVLFRNISDQTTDELSKILEADPGKRSPIMRSLTEMINQLIQKKMTGFTLLHDAMLQYYLNIKSGTTEATEFIEMITGDEGDLCKNLAFTKSGSRLMALILAHTTAKDRRRILKAYKETFQAMATDQHGHIVILAAYEVIDDTVLTAKSIFPELLSKDTDKQVENIVSFVNDLNARTTILYLYQGRSKALFPNSHSSDLDILTEIDVARSSTSKKDPIIRRAELAKSLSPYVLKAIENAASDLVQTSFGCQFITEVLFGADGDKSAALESVAYTAVGDPSSLYSDAGDDMETNATNSETIGHIGTRSHGAKMLRSLIAGGRFDPGRKAINPIVPALNFPDILYPHIKDHIVEWATGPASFVILALIESNNFSHKEKVMALLRSATEKLQKASSDETLGQKASRSAAEEGSTKNKNSVTGKNEKKSLSSKKQVQIGNKGSQLILGLL</sequence>
<dbReference type="InterPro" id="IPR016024">
    <property type="entry name" value="ARM-type_fold"/>
</dbReference>
<feature type="domain" description="PUM-HD" evidence="5">
    <location>
        <begin position="140"/>
        <end position="543"/>
    </location>
</feature>
<dbReference type="InterPro" id="IPR001313">
    <property type="entry name" value="Pumilio_RNA-bd_rpt"/>
</dbReference>
<dbReference type="Gene3D" id="1.25.10.10">
    <property type="entry name" value="Leucine-rich Repeat Variant"/>
    <property type="match status" value="1"/>
</dbReference>
<evidence type="ECO:0000313" key="6">
    <source>
        <dbReference type="EMBL" id="SZE99393.1"/>
    </source>
</evidence>
<evidence type="ECO:0000256" key="1">
    <source>
        <dbReference type="ARBA" id="ARBA00022737"/>
    </source>
</evidence>